<dbReference type="EMBL" id="LCWF01000054">
    <property type="protein sequence ID" value="KKY24947.1"/>
    <property type="molecule type" value="Genomic_DNA"/>
</dbReference>
<dbReference type="Gene3D" id="1.20.1730.10">
    <property type="entry name" value="Sodium/glucose cotransporter"/>
    <property type="match status" value="1"/>
</dbReference>
<organism evidence="10 11">
    <name type="scientific">Phaeomoniella chlamydospora</name>
    <name type="common">Phaeoacremonium chlamydosporum</name>
    <dbReference type="NCBI Taxonomy" id="158046"/>
    <lineage>
        <taxon>Eukaryota</taxon>
        <taxon>Fungi</taxon>
        <taxon>Dikarya</taxon>
        <taxon>Ascomycota</taxon>
        <taxon>Pezizomycotina</taxon>
        <taxon>Eurotiomycetes</taxon>
        <taxon>Chaetothyriomycetidae</taxon>
        <taxon>Phaeomoniellales</taxon>
        <taxon>Phaeomoniellaceae</taxon>
        <taxon>Phaeomoniella</taxon>
    </lineage>
</organism>
<feature type="transmembrane region" description="Helical" evidence="9">
    <location>
        <begin position="62"/>
        <end position="83"/>
    </location>
</feature>
<feature type="transmembrane region" description="Helical" evidence="9">
    <location>
        <begin position="204"/>
        <end position="224"/>
    </location>
</feature>
<feature type="transmembrane region" description="Helical" evidence="9">
    <location>
        <begin position="295"/>
        <end position="316"/>
    </location>
</feature>
<feature type="transmembrane region" description="Helical" evidence="9">
    <location>
        <begin position="258"/>
        <end position="275"/>
    </location>
</feature>
<feature type="transmembrane region" description="Helical" evidence="9">
    <location>
        <begin position="17"/>
        <end position="41"/>
    </location>
</feature>
<dbReference type="OrthoDB" id="6132759at2759"/>
<evidence type="ECO:0000256" key="7">
    <source>
        <dbReference type="RuleBase" id="RU362091"/>
    </source>
</evidence>
<evidence type="ECO:0000256" key="4">
    <source>
        <dbReference type="ARBA" id="ARBA00022692"/>
    </source>
</evidence>
<feature type="transmembrane region" description="Helical" evidence="9">
    <location>
        <begin position="95"/>
        <end position="115"/>
    </location>
</feature>
<dbReference type="PANTHER" id="PTHR46154">
    <property type="match status" value="1"/>
</dbReference>
<dbReference type="GO" id="GO:0015606">
    <property type="term" value="F:spermidine transmembrane transporter activity"/>
    <property type="evidence" value="ECO:0007669"/>
    <property type="project" value="TreeGrafter"/>
</dbReference>
<evidence type="ECO:0000313" key="11">
    <source>
        <dbReference type="Proteomes" id="UP000053317"/>
    </source>
</evidence>
<evidence type="ECO:0000256" key="8">
    <source>
        <dbReference type="SAM" id="MobiDB-lite"/>
    </source>
</evidence>
<dbReference type="InterPro" id="IPR038377">
    <property type="entry name" value="Na/Glc_symporter_sf"/>
</dbReference>
<dbReference type="GO" id="GO:0015489">
    <property type="term" value="F:putrescine transmembrane transporter activity"/>
    <property type="evidence" value="ECO:0007669"/>
    <property type="project" value="TreeGrafter"/>
</dbReference>
<evidence type="ECO:0000256" key="5">
    <source>
        <dbReference type="ARBA" id="ARBA00022989"/>
    </source>
</evidence>
<evidence type="ECO:0000313" key="10">
    <source>
        <dbReference type="EMBL" id="KKY24947.1"/>
    </source>
</evidence>
<accession>A0A0G2EQ94</accession>
<comment type="subcellular location">
    <subcellularLocation>
        <location evidence="1">Membrane</location>
        <topology evidence="1">Multi-pass membrane protein</topology>
    </subcellularLocation>
</comment>
<proteinExistence type="inferred from homology"/>
<reference evidence="10 11" key="2">
    <citation type="submission" date="2015-05" db="EMBL/GenBank/DDBJ databases">
        <authorList>
            <person name="Morales-Cruz A."/>
            <person name="Amrine K.C."/>
            <person name="Cantu D."/>
        </authorList>
    </citation>
    <scope>NUCLEOTIDE SEQUENCE [LARGE SCALE GENOMIC DNA]</scope>
    <source>
        <strain evidence="10">UCRPC4</strain>
    </source>
</reference>
<evidence type="ECO:0000256" key="1">
    <source>
        <dbReference type="ARBA" id="ARBA00004141"/>
    </source>
</evidence>
<reference evidence="10 11" key="1">
    <citation type="submission" date="2015-05" db="EMBL/GenBank/DDBJ databases">
        <title>Distinctive expansion of gene families associated with plant cell wall degradation and secondary metabolism in the genomes of grapevine trunk pathogens.</title>
        <authorList>
            <person name="Lawrence D.P."/>
            <person name="Travadon R."/>
            <person name="Rolshausen P.E."/>
            <person name="Baumgartner K."/>
        </authorList>
    </citation>
    <scope>NUCLEOTIDE SEQUENCE [LARGE SCALE GENOMIC DNA]</scope>
    <source>
        <strain evidence="10">UCRPC4</strain>
    </source>
</reference>
<keyword evidence="11" id="KW-1185">Reference proteome</keyword>
<dbReference type="InterPro" id="IPR001734">
    <property type="entry name" value="Na/solute_symporter"/>
</dbReference>
<keyword evidence="6 9" id="KW-0472">Membrane</keyword>
<protein>
    <submittedName>
        <fullName evidence="10">Putative urea active transporter</fullName>
    </submittedName>
</protein>
<keyword evidence="3" id="KW-0813">Transport</keyword>
<dbReference type="Pfam" id="PF00474">
    <property type="entry name" value="SSF"/>
    <property type="match status" value="1"/>
</dbReference>
<dbReference type="CDD" id="cd11476">
    <property type="entry name" value="SLC5sbd_DUR3"/>
    <property type="match status" value="1"/>
</dbReference>
<feature type="transmembrane region" description="Helical" evidence="9">
    <location>
        <begin position="136"/>
        <end position="157"/>
    </location>
</feature>
<evidence type="ECO:0000256" key="6">
    <source>
        <dbReference type="ARBA" id="ARBA00023136"/>
    </source>
</evidence>
<feature type="region of interest" description="Disordered" evidence="8">
    <location>
        <begin position="661"/>
        <end position="685"/>
    </location>
</feature>
<dbReference type="GO" id="GO:0015204">
    <property type="term" value="F:urea transmembrane transporter activity"/>
    <property type="evidence" value="ECO:0007669"/>
    <property type="project" value="InterPro"/>
</dbReference>
<feature type="transmembrane region" description="Helical" evidence="9">
    <location>
        <begin position="432"/>
        <end position="453"/>
    </location>
</feature>
<comment type="caution">
    <text evidence="10">The sequence shown here is derived from an EMBL/GenBank/DDBJ whole genome shotgun (WGS) entry which is preliminary data.</text>
</comment>
<feature type="transmembrane region" description="Helical" evidence="9">
    <location>
        <begin position="460"/>
        <end position="479"/>
    </location>
</feature>
<feature type="transmembrane region" description="Helical" evidence="9">
    <location>
        <begin position="343"/>
        <end position="368"/>
    </location>
</feature>
<feature type="transmembrane region" description="Helical" evidence="9">
    <location>
        <begin position="499"/>
        <end position="520"/>
    </location>
</feature>
<sequence length="685" mass="73828">MATTEGLQVSPPFGAGVGYGLIIGVGALFALGMSLLSWFLAKFFSEKQTSEMFMTAKHSVKTGLTASAVVSSWTIAATLLTSTTYGYTYGISGPFWYGAGASVQILLFSVFAIELKRRAPNAHTFLEVARHRYGAGGHLVLGSYSMFYQFFGAVNLLVGGSTVYETLTGMNRDAACYLFPIGVVIYMILGGIKATFVTDWVHTVIIYIIMLSSVFIVYTTSSVVGSTDRMYDLLKYAAELHPVAGNADGQYLTMKSPGGGYIGLIFVGAGFAAAVDSQLSQKAIAADPASTLAGYLLGGSCWFTIPFVLATTYGLAAAATEHLPAFPTYPNRMTSYEVSTGMAMPYAALAFWGNGGAIAILLMVFMAVTSAMSSETMATSALVTHDVYQAYFNPKATGQQLLRCSRITIIVFAILVSSVSVALNHAGFSVNYIVTAIGIVVDSAIVPMACTVMWKKQSKLAVIASPLISSAAAIIAWLLTAYTHHGSVTLATTSESLPLVAGNMMSVCGPLVMTPLLTYLKPDNYDWEHLKEIKKSDDADQGVADVFEHDNQILAAETGRPAHEVDPVAENARLLRARKYALYASIFMTLAYLILWPIPMYASNYIFSKGFFKGWIVVVFLWSFYAASTITLLPIWEGRRSIKEFFFFSAGYLRGKKTTSLQGEKSAGEVTPQQETVVTDEKGAQ</sequence>
<evidence type="ECO:0000256" key="2">
    <source>
        <dbReference type="ARBA" id="ARBA00006434"/>
    </source>
</evidence>
<comment type="similarity">
    <text evidence="2 7">Belongs to the sodium:solute symporter (SSF) (TC 2.A.21) family.</text>
</comment>
<keyword evidence="4 9" id="KW-0812">Transmembrane</keyword>
<gene>
    <name evidence="10" type="ORF">UCRPC4_g02248</name>
</gene>
<dbReference type="GO" id="GO:0005886">
    <property type="term" value="C:plasma membrane"/>
    <property type="evidence" value="ECO:0007669"/>
    <property type="project" value="TreeGrafter"/>
</dbReference>
<evidence type="ECO:0000256" key="9">
    <source>
        <dbReference type="SAM" id="Phobius"/>
    </source>
</evidence>
<dbReference type="Proteomes" id="UP000053317">
    <property type="component" value="Unassembled WGS sequence"/>
</dbReference>
<feature type="transmembrane region" description="Helical" evidence="9">
    <location>
        <begin position="614"/>
        <end position="636"/>
    </location>
</feature>
<feature type="transmembrane region" description="Helical" evidence="9">
    <location>
        <begin position="407"/>
        <end position="426"/>
    </location>
</feature>
<dbReference type="PROSITE" id="PS50283">
    <property type="entry name" value="NA_SOLUT_SYMP_3"/>
    <property type="match status" value="1"/>
</dbReference>
<dbReference type="PANTHER" id="PTHR46154:SF4">
    <property type="entry name" value="UREA ACTIVE TRANSPORTER"/>
    <property type="match status" value="1"/>
</dbReference>
<feature type="transmembrane region" description="Helical" evidence="9">
    <location>
        <begin position="580"/>
        <end position="602"/>
    </location>
</feature>
<name>A0A0G2EQ94_PHACM</name>
<feature type="transmembrane region" description="Helical" evidence="9">
    <location>
        <begin position="177"/>
        <end position="197"/>
    </location>
</feature>
<keyword evidence="5 9" id="KW-1133">Transmembrane helix</keyword>
<evidence type="ECO:0000256" key="3">
    <source>
        <dbReference type="ARBA" id="ARBA00022448"/>
    </source>
</evidence>
<dbReference type="AlphaFoldDB" id="A0A0G2EQ94"/>
<dbReference type="InterPro" id="IPR031155">
    <property type="entry name" value="DUR"/>
</dbReference>